<accession>A0A6J6WYJ4</accession>
<protein>
    <submittedName>
        <fullName evidence="1">Unannotated protein</fullName>
    </submittedName>
</protein>
<name>A0A6J6WYJ4_9ZZZZ</name>
<dbReference type="AlphaFoldDB" id="A0A6J6WYJ4"/>
<gene>
    <name evidence="1" type="ORF">UFOPK2992_00130</name>
</gene>
<sequence>MIGGTVEEASDASKLIGIVHGAVQHVFVVGHTSLDAGRRGAERSNELVVYAGRNKHSRGGGAVLTGVEEPGGRDAVDGGFDVGIVEHHHGSLATKFEVKTLEAVRGGLGNFHAGAN</sequence>
<reference evidence="1" key="1">
    <citation type="submission" date="2020-05" db="EMBL/GenBank/DDBJ databases">
        <authorList>
            <person name="Chiriac C."/>
            <person name="Salcher M."/>
            <person name="Ghai R."/>
            <person name="Kavagutti S V."/>
        </authorList>
    </citation>
    <scope>NUCLEOTIDE SEQUENCE</scope>
</reference>
<dbReference type="EMBL" id="CAFAAI010000008">
    <property type="protein sequence ID" value="CAB4787027.1"/>
    <property type="molecule type" value="Genomic_DNA"/>
</dbReference>
<organism evidence="1">
    <name type="scientific">freshwater metagenome</name>
    <dbReference type="NCBI Taxonomy" id="449393"/>
    <lineage>
        <taxon>unclassified sequences</taxon>
        <taxon>metagenomes</taxon>
        <taxon>ecological metagenomes</taxon>
    </lineage>
</organism>
<evidence type="ECO:0000313" key="1">
    <source>
        <dbReference type="EMBL" id="CAB4787027.1"/>
    </source>
</evidence>
<proteinExistence type="predicted"/>